<evidence type="ECO:0000256" key="1">
    <source>
        <dbReference type="ARBA" id="ARBA00009275"/>
    </source>
</evidence>
<evidence type="ECO:0000313" key="6">
    <source>
        <dbReference type="Proteomes" id="UP000321172"/>
    </source>
</evidence>
<dbReference type="GO" id="GO:0004536">
    <property type="term" value="F:DNA nuclease activity"/>
    <property type="evidence" value="ECO:0007669"/>
    <property type="project" value="InterPro"/>
</dbReference>
<keyword evidence="6" id="KW-1185">Reference proteome</keyword>
<dbReference type="InterPro" id="IPR001130">
    <property type="entry name" value="TatD-like"/>
</dbReference>
<dbReference type="RefSeq" id="WP_147091150.1">
    <property type="nucleotide sequence ID" value="NZ_BAABJD010000002.1"/>
</dbReference>
<dbReference type="PANTHER" id="PTHR46124">
    <property type="entry name" value="D-AMINOACYL-TRNA DEACYLASE"/>
    <property type="match status" value="1"/>
</dbReference>
<dbReference type="GO" id="GO:0005829">
    <property type="term" value="C:cytosol"/>
    <property type="evidence" value="ECO:0007669"/>
    <property type="project" value="TreeGrafter"/>
</dbReference>
<evidence type="ECO:0000256" key="4">
    <source>
        <dbReference type="PIRSR" id="PIRSR005902-1"/>
    </source>
</evidence>
<protein>
    <submittedName>
        <fullName evidence="5">TatD family deoxyribonuclease</fullName>
    </submittedName>
</protein>
<dbReference type="PROSITE" id="PS01090">
    <property type="entry name" value="TATD_2"/>
    <property type="match status" value="1"/>
</dbReference>
<dbReference type="GO" id="GO:0016788">
    <property type="term" value="F:hydrolase activity, acting on ester bonds"/>
    <property type="evidence" value="ECO:0007669"/>
    <property type="project" value="InterPro"/>
</dbReference>
<dbReference type="InterPro" id="IPR032466">
    <property type="entry name" value="Metal_Hydrolase"/>
</dbReference>
<keyword evidence="2 4" id="KW-0479">Metal-binding</keyword>
<keyword evidence="3" id="KW-0378">Hydrolase</keyword>
<feature type="binding site" evidence="4">
    <location>
        <position position="154"/>
    </location>
    <ligand>
        <name>a divalent metal cation</name>
        <dbReference type="ChEBI" id="CHEBI:60240"/>
        <label>2</label>
    </ligand>
</feature>
<dbReference type="AlphaFoldDB" id="A0A5B8S6A1"/>
<dbReference type="KEGG" id="ngf:FRF71_13535"/>
<evidence type="ECO:0000256" key="2">
    <source>
        <dbReference type="ARBA" id="ARBA00022723"/>
    </source>
</evidence>
<dbReference type="OrthoDB" id="9810005at2"/>
<dbReference type="InterPro" id="IPR015991">
    <property type="entry name" value="TatD/YcfH-like"/>
</dbReference>
<dbReference type="NCBIfam" id="TIGR00010">
    <property type="entry name" value="YchF/TatD family DNA exonuclease"/>
    <property type="match status" value="1"/>
</dbReference>
<gene>
    <name evidence="5" type="ORF">FRF71_13535</name>
</gene>
<feature type="binding site" evidence="4">
    <location>
        <position position="92"/>
    </location>
    <ligand>
        <name>a divalent metal cation</name>
        <dbReference type="ChEBI" id="CHEBI:60240"/>
        <label>1</label>
    </ligand>
</feature>
<sequence>MLIDSHCHLEYKGLVEDQAGVLARARQAGVGGFLSISTRQREWAQVIATAEREADVWASVGIHPHEADGHADLGEAALLEAAEHSRVIAIGETGLDYYYDHSDRATQQALFRRHIAVSRATGLPIIIHTRDAEDDTAAILQEEMERGAFPALIHCFTASADFARIVLDLGLTISLSGIVTFKNARDLQAIAAAVPEDRLLVETDAPFLAPVPNRGKVCEPAFVADTARFVADLRGITTETLAETTTANFRRLFNKAAL</sequence>
<evidence type="ECO:0000256" key="3">
    <source>
        <dbReference type="ARBA" id="ARBA00022801"/>
    </source>
</evidence>
<feature type="binding site" evidence="4">
    <location>
        <position position="204"/>
    </location>
    <ligand>
        <name>a divalent metal cation</name>
        <dbReference type="ChEBI" id="CHEBI:60240"/>
        <label>1</label>
    </ligand>
</feature>
<dbReference type="Proteomes" id="UP000321172">
    <property type="component" value="Chromosome"/>
</dbReference>
<accession>A0A5B8S6A1</accession>
<feature type="binding site" evidence="4">
    <location>
        <position position="128"/>
    </location>
    <ligand>
        <name>a divalent metal cation</name>
        <dbReference type="ChEBI" id="CHEBI:60240"/>
        <label>2</label>
    </ligand>
</feature>
<name>A0A5B8S6A1_9SPHN</name>
<evidence type="ECO:0000313" key="5">
    <source>
        <dbReference type="EMBL" id="QEA17071.1"/>
    </source>
</evidence>
<feature type="binding site" evidence="4">
    <location>
        <position position="6"/>
    </location>
    <ligand>
        <name>a divalent metal cation</name>
        <dbReference type="ChEBI" id="CHEBI:60240"/>
        <label>1</label>
    </ligand>
</feature>
<organism evidence="5 6">
    <name type="scientific">Novosphingobium ginsenosidimutans</name>
    <dbReference type="NCBI Taxonomy" id="1176536"/>
    <lineage>
        <taxon>Bacteria</taxon>
        <taxon>Pseudomonadati</taxon>
        <taxon>Pseudomonadota</taxon>
        <taxon>Alphaproteobacteria</taxon>
        <taxon>Sphingomonadales</taxon>
        <taxon>Sphingomonadaceae</taxon>
        <taxon>Novosphingobium</taxon>
    </lineage>
</organism>
<dbReference type="FunFam" id="3.20.20.140:FF:000005">
    <property type="entry name" value="TatD family hydrolase"/>
    <property type="match status" value="1"/>
</dbReference>
<proteinExistence type="inferred from homology"/>
<dbReference type="Pfam" id="PF01026">
    <property type="entry name" value="TatD_DNase"/>
    <property type="match status" value="1"/>
</dbReference>
<dbReference type="PIRSF" id="PIRSF005902">
    <property type="entry name" value="DNase_TatD"/>
    <property type="match status" value="1"/>
</dbReference>
<dbReference type="CDD" id="cd01310">
    <property type="entry name" value="TatD_DNAse"/>
    <property type="match status" value="1"/>
</dbReference>
<dbReference type="Gene3D" id="3.20.20.140">
    <property type="entry name" value="Metal-dependent hydrolases"/>
    <property type="match status" value="1"/>
</dbReference>
<dbReference type="SUPFAM" id="SSF51556">
    <property type="entry name" value="Metallo-dependent hydrolases"/>
    <property type="match status" value="1"/>
</dbReference>
<dbReference type="EMBL" id="CP042345">
    <property type="protein sequence ID" value="QEA17071.1"/>
    <property type="molecule type" value="Genomic_DNA"/>
</dbReference>
<dbReference type="PANTHER" id="PTHR46124:SF2">
    <property type="entry name" value="D-AMINOACYL-TRNA DEACYLASE"/>
    <property type="match status" value="1"/>
</dbReference>
<reference evidence="5 6" key="1">
    <citation type="journal article" date="2013" name="J. Microbiol. Biotechnol.">
        <title>Novosphingobium ginsenosidimutans sp. nov., with the ability to convert ginsenoside.</title>
        <authorList>
            <person name="Kim J.K."/>
            <person name="He D."/>
            <person name="Liu Q.M."/>
            <person name="Park H.Y."/>
            <person name="Jung M.S."/>
            <person name="Yoon M.H."/>
            <person name="Kim S.C."/>
            <person name="Im W.T."/>
        </authorList>
    </citation>
    <scope>NUCLEOTIDE SEQUENCE [LARGE SCALE GENOMIC DNA]</scope>
    <source>
        <strain evidence="5 6">FW-6</strain>
    </source>
</reference>
<dbReference type="GO" id="GO:0046872">
    <property type="term" value="F:metal ion binding"/>
    <property type="evidence" value="ECO:0007669"/>
    <property type="project" value="UniProtKB-KW"/>
</dbReference>
<dbReference type="InterPro" id="IPR018228">
    <property type="entry name" value="DNase_TatD-rel_CS"/>
</dbReference>
<comment type="similarity">
    <text evidence="1">Belongs to the metallo-dependent hydrolases superfamily. TatD-type hydrolase family.</text>
</comment>
<feature type="binding site" evidence="4">
    <location>
        <position position="8"/>
    </location>
    <ligand>
        <name>a divalent metal cation</name>
        <dbReference type="ChEBI" id="CHEBI:60240"/>
        <label>1</label>
    </ligand>
</feature>